<reference evidence="1 2" key="2">
    <citation type="submission" date="2018-03" db="EMBL/GenBank/DDBJ databases">
        <authorList>
            <person name="Keele B.F."/>
        </authorList>
    </citation>
    <scope>NUCLEOTIDE SEQUENCE [LARGE SCALE GENOMIC DNA]</scope>
    <source>
        <strain evidence="1 2">D13</strain>
    </source>
</reference>
<sequence>MDQTTLHAWLDPLPGVSHDIKWQDDLVYMVAGKMFAVYCFQGKNHGQISFKVEETRFLELTDQPHVIPAPYMARAHWVSVLPSAAWSPAEFKKVLLHAYQLVRARLPKKTQRELGAN</sequence>
<keyword evidence="2" id="KW-1185">Reference proteome</keyword>
<dbReference type="Pfam" id="PF04237">
    <property type="entry name" value="YjbR"/>
    <property type="match status" value="1"/>
</dbReference>
<dbReference type="Gene3D" id="3.90.1150.30">
    <property type="match status" value="1"/>
</dbReference>
<dbReference type="SUPFAM" id="SSF142906">
    <property type="entry name" value="YjbR-like"/>
    <property type="match status" value="1"/>
</dbReference>
<accession>A0A2P1PZ17</accession>
<reference evidence="1 2" key="1">
    <citation type="submission" date="2018-03" db="EMBL/GenBank/DDBJ databases">
        <title>Ahniella affigens gen. nov., sp. nov., a gammaproteobacterium isolated from sandy soil near a stream.</title>
        <authorList>
            <person name="Ko Y."/>
            <person name="Kim J.-H."/>
        </authorList>
    </citation>
    <scope>NUCLEOTIDE SEQUENCE [LARGE SCALE GENOMIC DNA]</scope>
    <source>
        <strain evidence="1 2">D13</strain>
    </source>
</reference>
<dbReference type="PANTHER" id="PTHR35145">
    <property type="entry name" value="CYTOPLASMIC PROTEIN-RELATED"/>
    <property type="match status" value="1"/>
</dbReference>
<name>A0A2P1PZ17_9GAMM</name>
<dbReference type="AlphaFoldDB" id="A0A2P1PZ17"/>
<evidence type="ECO:0000313" key="1">
    <source>
        <dbReference type="EMBL" id="AVQ00067.1"/>
    </source>
</evidence>
<organism evidence="1 2">
    <name type="scientific">Ahniella affigens</name>
    <dbReference type="NCBI Taxonomy" id="2021234"/>
    <lineage>
        <taxon>Bacteria</taxon>
        <taxon>Pseudomonadati</taxon>
        <taxon>Pseudomonadota</taxon>
        <taxon>Gammaproteobacteria</taxon>
        <taxon>Lysobacterales</taxon>
        <taxon>Rhodanobacteraceae</taxon>
        <taxon>Ahniella</taxon>
    </lineage>
</organism>
<gene>
    <name evidence="1" type="ORF">C7S18_09800</name>
</gene>
<evidence type="ECO:0000313" key="2">
    <source>
        <dbReference type="Proteomes" id="UP000241074"/>
    </source>
</evidence>
<dbReference type="Proteomes" id="UP000241074">
    <property type="component" value="Chromosome"/>
</dbReference>
<dbReference type="KEGG" id="xba:C7S18_09800"/>
<dbReference type="InterPro" id="IPR007351">
    <property type="entry name" value="YjbR"/>
</dbReference>
<dbReference type="PANTHER" id="PTHR35145:SF1">
    <property type="entry name" value="CYTOPLASMIC PROTEIN"/>
    <property type="match status" value="1"/>
</dbReference>
<dbReference type="OrthoDB" id="9804614at2"/>
<proteinExistence type="predicted"/>
<dbReference type="RefSeq" id="WP_106893986.1">
    <property type="nucleotide sequence ID" value="NZ_CP027860.1"/>
</dbReference>
<dbReference type="InterPro" id="IPR058532">
    <property type="entry name" value="YjbR/MT2646/Rv2570-like"/>
</dbReference>
<dbReference type="InterPro" id="IPR038056">
    <property type="entry name" value="YjbR-like_sf"/>
</dbReference>
<evidence type="ECO:0008006" key="3">
    <source>
        <dbReference type="Google" id="ProtNLM"/>
    </source>
</evidence>
<dbReference type="EMBL" id="CP027860">
    <property type="protein sequence ID" value="AVQ00067.1"/>
    <property type="molecule type" value="Genomic_DNA"/>
</dbReference>
<protein>
    <recommendedName>
        <fullName evidence="3">MmcQ/YjbR family DNA-binding protein</fullName>
    </recommendedName>
</protein>